<dbReference type="SUPFAM" id="SSF54523">
    <property type="entry name" value="Pili subunits"/>
    <property type="match status" value="1"/>
</dbReference>
<accession>A0AAC9BJI2</accession>
<gene>
    <name evidence="2" type="ORF">ACS15_4993</name>
</gene>
<dbReference type="PROSITE" id="PS00409">
    <property type="entry name" value="PROKAR_NTER_METHYL"/>
    <property type="match status" value="1"/>
</dbReference>
<dbReference type="Gene3D" id="3.55.40.10">
    <property type="entry name" value="minor pseudopilin epsh domain"/>
    <property type="match status" value="1"/>
</dbReference>
<evidence type="ECO:0000313" key="2">
    <source>
        <dbReference type="EMBL" id="ANH75361.1"/>
    </source>
</evidence>
<proteinExistence type="predicted"/>
<dbReference type="InterPro" id="IPR049875">
    <property type="entry name" value="TypeII_GspH"/>
</dbReference>
<dbReference type="NCBIfam" id="TIGR02532">
    <property type="entry name" value="IV_pilin_GFxxxE"/>
    <property type="match status" value="1"/>
</dbReference>
<dbReference type="AlphaFoldDB" id="A0AAC9BJI2"/>
<dbReference type="NCBIfam" id="TIGR01708">
    <property type="entry name" value="typeII_sec_gspH"/>
    <property type="match status" value="1"/>
</dbReference>
<dbReference type="RefSeq" id="WP_021193599.1">
    <property type="nucleotide sequence ID" value="NZ_CP012606.1"/>
</dbReference>
<keyword evidence="1" id="KW-0472">Membrane</keyword>
<keyword evidence="1" id="KW-1133">Transmembrane helix</keyword>
<dbReference type="GO" id="GO:0015628">
    <property type="term" value="P:protein secretion by the type II secretion system"/>
    <property type="evidence" value="ECO:0007669"/>
    <property type="project" value="InterPro"/>
</dbReference>
<evidence type="ECO:0000256" key="1">
    <source>
        <dbReference type="SAM" id="Phobius"/>
    </source>
</evidence>
<organism evidence="2 3">
    <name type="scientific">Ralstonia insidiosa</name>
    <dbReference type="NCBI Taxonomy" id="190721"/>
    <lineage>
        <taxon>Bacteria</taxon>
        <taxon>Pseudomonadati</taxon>
        <taxon>Pseudomonadota</taxon>
        <taxon>Betaproteobacteria</taxon>
        <taxon>Burkholderiales</taxon>
        <taxon>Burkholderiaceae</taxon>
        <taxon>Ralstonia</taxon>
    </lineage>
</organism>
<dbReference type="KEGG" id="rin:ACS15_4993"/>
<protein>
    <submittedName>
        <fullName evidence="2">Type II secretion system protein H</fullName>
    </submittedName>
</protein>
<dbReference type="GO" id="GO:0015627">
    <property type="term" value="C:type II protein secretion system complex"/>
    <property type="evidence" value="ECO:0007669"/>
    <property type="project" value="InterPro"/>
</dbReference>
<dbReference type="InterPro" id="IPR045584">
    <property type="entry name" value="Pilin-like"/>
</dbReference>
<dbReference type="Proteomes" id="UP000077927">
    <property type="component" value="Chromosome 2"/>
</dbReference>
<sequence length="156" mass="17521">MRTGMHARGFTLLEMLVVVVIIGIVMGAVVVNAQPSQRTVLEHQAQRLIFLLQAAHDEARLRSQPIMWEATPEGYRFLIRERDTWQPLRDDLLRAGQWRRPLSALSLMQVGRPAQSGSVRVLFGREAIEPPITLRMAVDAAQVAIVTTGPSRYVVQ</sequence>
<reference evidence="2 3" key="1">
    <citation type="submission" date="2015-09" db="EMBL/GenBank/DDBJ databases">
        <authorList>
            <person name="Xu Y."/>
            <person name="Nagy A."/>
            <person name="Liu N.T."/>
            <person name="Nou X."/>
        </authorList>
    </citation>
    <scope>NUCLEOTIDE SEQUENCE [LARGE SCALE GENOMIC DNA]</scope>
    <source>
        <strain evidence="2 3">FC1138</strain>
    </source>
</reference>
<dbReference type="Pfam" id="PF07963">
    <property type="entry name" value="N_methyl"/>
    <property type="match status" value="1"/>
</dbReference>
<keyword evidence="1" id="KW-0812">Transmembrane</keyword>
<name>A0AAC9BJI2_9RALS</name>
<evidence type="ECO:0000313" key="3">
    <source>
        <dbReference type="Proteomes" id="UP000077927"/>
    </source>
</evidence>
<dbReference type="EMBL" id="CP012606">
    <property type="protein sequence ID" value="ANH75361.1"/>
    <property type="molecule type" value="Genomic_DNA"/>
</dbReference>
<feature type="transmembrane region" description="Helical" evidence="1">
    <location>
        <begin position="12"/>
        <end position="31"/>
    </location>
</feature>
<dbReference type="InterPro" id="IPR012902">
    <property type="entry name" value="N_methyl_site"/>
</dbReference>